<comment type="caution">
    <text evidence="2">The sequence shown here is derived from an EMBL/GenBank/DDBJ whole genome shotgun (WGS) entry which is preliminary data.</text>
</comment>
<dbReference type="Proteomes" id="UP000238479">
    <property type="component" value="Chromosome 1"/>
</dbReference>
<evidence type="ECO:0000313" key="2">
    <source>
        <dbReference type="EMBL" id="PRQ60556.1"/>
    </source>
</evidence>
<feature type="compositionally biased region" description="Polar residues" evidence="1">
    <location>
        <begin position="20"/>
        <end position="45"/>
    </location>
</feature>
<dbReference type="Gramene" id="PRQ60556">
    <property type="protein sequence ID" value="PRQ60556"/>
    <property type="gene ID" value="RchiOBHm_Chr1g0382591"/>
</dbReference>
<name>A0A2P6SPG8_ROSCH</name>
<dbReference type="EMBL" id="PDCK01000039">
    <property type="protein sequence ID" value="PRQ60556.1"/>
    <property type="molecule type" value="Genomic_DNA"/>
</dbReference>
<gene>
    <name evidence="2" type="ORF">RchiOBHm_Chr1g0382591</name>
</gene>
<organism evidence="2 3">
    <name type="scientific">Rosa chinensis</name>
    <name type="common">China rose</name>
    <dbReference type="NCBI Taxonomy" id="74649"/>
    <lineage>
        <taxon>Eukaryota</taxon>
        <taxon>Viridiplantae</taxon>
        <taxon>Streptophyta</taxon>
        <taxon>Embryophyta</taxon>
        <taxon>Tracheophyta</taxon>
        <taxon>Spermatophyta</taxon>
        <taxon>Magnoliopsida</taxon>
        <taxon>eudicotyledons</taxon>
        <taxon>Gunneridae</taxon>
        <taxon>Pentapetalae</taxon>
        <taxon>rosids</taxon>
        <taxon>fabids</taxon>
        <taxon>Rosales</taxon>
        <taxon>Rosaceae</taxon>
        <taxon>Rosoideae</taxon>
        <taxon>Rosoideae incertae sedis</taxon>
        <taxon>Rosa</taxon>
    </lineage>
</organism>
<protein>
    <submittedName>
        <fullName evidence="2">Uncharacterized protein</fullName>
    </submittedName>
</protein>
<keyword evidence="3" id="KW-1185">Reference proteome</keyword>
<feature type="region of interest" description="Disordered" evidence="1">
    <location>
        <begin position="1"/>
        <end position="45"/>
    </location>
</feature>
<dbReference type="AlphaFoldDB" id="A0A2P6SPG8"/>
<evidence type="ECO:0000313" key="3">
    <source>
        <dbReference type="Proteomes" id="UP000238479"/>
    </source>
</evidence>
<reference evidence="2 3" key="1">
    <citation type="journal article" date="2018" name="Nat. Genet.">
        <title>The Rosa genome provides new insights in the design of modern roses.</title>
        <authorList>
            <person name="Bendahmane M."/>
        </authorList>
    </citation>
    <scope>NUCLEOTIDE SEQUENCE [LARGE SCALE GENOMIC DNA]</scope>
    <source>
        <strain evidence="3">cv. Old Blush</strain>
    </source>
</reference>
<proteinExistence type="predicted"/>
<sequence>MHPFVLHQPGVPHSMPPQFPQSHAPSESLQIATQTEPPSSQNDQNLINQMQSITMKLLLMGNHFIKTIWMFKFAKGQSLNL</sequence>
<accession>A0A2P6SPG8</accession>
<evidence type="ECO:0000256" key="1">
    <source>
        <dbReference type="SAM" id="MobiDB-lite"/>
    </source>
</evidence>